<accession>A0A4C1TTQ5</accession>
<dbReference type="EMBL" id="BGZK01000087">
    <property type="protein sequence ID" value="GBP17401.1"/>
    <property type="molecule type" value="Genomic_DNA"/>
</dbReference>
<proteinExistence type="predicted"/>
<sequence>MYAPKNDGDGSGVDTVAFYRGGAGIEPATSALTDVFLSQIKPQVGCLRGHYIKPSISGAVTAFMKKVTGDRIPLWTLEGLRSAGLLSQAVVWADHRRSACNSVERAALAPLKGLVCKTSPRPYLIYKYVQVVLDPVTPVRFTRPARDLKVNCPQKM</sequence>
<reference evidence="1 2" key="1">
    <citation type="journal article" date="2019" name="Commun. Biol.">
        <title>The bagworm genome reveals a unique fibroin gene that provides high tensile strength.</title>
        <authorList>
            <person name="Kono N."/>
            <person name="Nakamura H."/>
            <person name="Ohtoshi R."/>
            <person name="Tomita M."/>
            <person name="Numata K."/>
            <person name="Arakawa K."/>
        </authorList>
    </citation>
    <scope>NUCLEOTIDE SEQUENCE [LARGE SCALE GENOMIC DNA]</scope>
</reference>
<evidence type="ECO:0000313" key="2">
    <source>
        <dbReference type="Proteomes" id="UP000299102"/>
    </source>
</evidence>
<dbReference type="AlphaFoldDB" id="A0A4C1TTQ5"/>
<protein>
    <submittedName>
        <fullName evidence="1">Uncharacterized protein</fullName>
    </submittedName>
</protein>
<keyword evidence="2" id="KW-1185">Reference proteome</keyword>
<organism evidence="1 2">
    <name type="scientific">Eumeta variegata</name>
    <name type="common">Bagworm moth</name>
    <name type="synonym">Eumeta japonica</name>
    <dbReference type="NCBI Taxonomy" id="151549"/>
    <lineage>
        <taxon>Eukaryota</taxon>
        <taxon>Metazoa</taxon>
        <taxon>Ecdysozoa</taxon>
        <taxon>Arthropoda</taxon>
        <taxon>Hexapoda</taxon>
        <taxon>Insecta</taxon>
        <taxon>Pterygota</taxon>
        <taxon>Neoptera</taxon>
        <taxon>Endopterygota</taxon>
        <taxon>Lepidoptera</taxon>
        <taxon>Glossata</taxon>
        <taxon>Ditrysia</taxon>
        <taxon>Tineoidea</taxon>
        <taxon>Psychidae</taxon>
        <taxon>Oiketicinae</taxon>
        <taxon>Eumeta</taxon>
    </lineage>
</organism>
<evidence type="ECO:0000313" key="1">
    <source>
        <dbReference type="EMBL" id="GBP17401.1"/>
    </source>
</evidence>
<name>A0A4C1TTQ5_EUMVA</name>
<dbReference type="Proteomes" id="UP000299102">
    <property type="component" value="Unassembled WGS sequence"/>
</dbReference>
<comment type="caution">
    <text evidence="1">The sequence shown here is derived from an EMBL/GenBank/DDBJ whole genome shotgun (WGS) entry which is preliminary data.</text>
</comment>
<gene>
    <name evidence="1" type="ORF">EVAR_8762_1</name>
</gene>